<organism evidence="1 2">
    <name type="scientific">Mesotoga prima</name>
    <dbReference type="NCBI Taxonomy" id="1184387"/>
    <lineage>
        <taxon>Bacteria</taxon>
        <taxon>Thermotogati</taxon>
        <taxon>Thermotogota</taxon>
        <taxon>Thermotogae</taxon>
        <taxon>Kosmotogales</taxon>
        <taxon>Kosmotogaceae</taxon>
        <taxon>Mesotoga</taxon>
    </lineage>
</organism>
<feature type="non-terminal residue" evidence="1">
    <location>
        <position position="1"/>
    </location>
</feature>
<dbReference type="EMBL" id="LGGP01000010">
    <property type="protein sequence ID" value="KUK82195.1"/>
    <property type="molecule type" value="Genomic_DNA"/>
</dbReference>
<protein>
    <submittedName>
        <fullName evidence="1">Uncharacterized protein</fullName>
    </submittedName>
</protein>
<name>A0A124FYT7_9BACT</name>
<sequence length="62" mass="6844">INRINNLIPRSVFTNSLKGTAESAERTIQSDRKTVKSAIPLRNSEPIESETKAMVFAIGDNL</sequence>
<evidence type="ECO:0000313" key="1">
    <source>
        <dbReference type="EMBL" id="KUK82195.1"/>
    </source>
</evidence>
<accession>A0A124FYT7</accession>
<dbReference type="AlphaFoldDB" id="A0A124FYT7"/>
<gene>
    <name evidence="1" type="ORF">XD94_0116</name>
</gene>
<proteinExistence type="predicted"/>
<evidence type="ECO:0000313" key="2">
    <source>
        <dbReference type="Proteomes" id="UP000054092"/>
    </source>
</evidence>
<dbReference type="Proteomes" id="UP000054092">
    <property type="component" value="Unassembled WGS sequence"/>
</dbReference>
<comment type="caution">
    <text evidence="1">The sequence shown here is derived from an EMBL/GenBank/DDBJ whole genome shotgun (WGS) entry which is preliminary data.</text>
</comment>
<reference evidence="2" key="1">
    <citation type="journal article" date="2015" name="MBio">
        <title>Genome-Resolved Metagenomic Analysis Reveals Roles for Candidate Phyla and Other Microbial Community Members in Biogeochemical Transformations in Oil Reservoirs.</title>
        <authorList>
            <person name="Hu P."/>
            <person name="Tom L."/>
            <person name="Singh A."/>
            <person name="Thomas B.C."/>
            <person name="Baker B.J."/>
            <person name="Piceno Y.M."/>
            <person name="Andersen G.L."/>
            <person name="Banfield J.F."/>
        </authorList>
    </citation>
    <scope>NUCLEOTIDE SEQUENCE [LARGE SCALE GENOMIC DNA]</scope>
</reference>